<dbReference type="InterPro" id="IPR008964">
    <property type="entry name" value="Invasin/intimin_cell_adhesion"/>
</dbReference>
<dbReference type="EMBL" id="SMLW01000627">
    <property type="protein sequence ID" value="MTI27421.1"/>
    <property type="molecule type" value="Genomic_DNA"/>
</dbReference>
<dbReference type="InterPro" id="IPR003343">
    <property type="entry name" value="Big_2"/>
</dbReference>
<evidence type="ECO:0000259" key="1">
    <source>
        <dbReference type="PROSITE" id="PS51549"/>
    </source>
</evidence>
<sequence length="218" mass="23201">MKRLFIMLLTLSGCIGTDIIDDEMEEKIVIDNPITSLKVGESHQFSAKYFNNIGQEENVVFVWTSSDESVISIENSGLATALTPGTATLSVLAKGIATSVEVTAGDETSGGVEQRSATLQTVSSYPLSGDVTLKKGSNGLILEFADNFNTTSALPGLYVYLSNNANTTNGALEVAKVAKFSGAQSYEITATSDLFEYNIVLFYCKPFVVPVGNGTLNP</sequence>
<dbReference type="PROSITE" id="PS51549">
    <property type="entry name" value="DM13"/>
    <property type="match status" value="1"/>
</dbReference>
<dbReference type="Pfam" id="PF02368">
    <property type="entry name" value="Big_2"/>
    <property type="match status" value="1"/>
</dbReference>
<dbReference type="Proteomes" id="UP000798808">
    <property type="component" value="Unassembled WGS sequence"/>
</dbReference>
<keyword evidence="3" id="KW-1185">Reference proteome</keyword>
<reference evidence="2 3" key="1">
    <citation type="submission" date="2019-02" db="EMBL/GenBank/DDBJ databases">
        <authorList>
            <person name="Goldberg S.R."/>
            <person name="Haltli B.A."/>
            <person name="Correa H."/>
            <person name="Russell K.G."/>
        </authorList>
    </citation>
    <scope>NUCLEOTIDE SEQUENCE [LARGE SCALE GENOMIC DNA]</scope>
    <source>
        <strain evidence="2 3">JCM 16186</strain>
    </source>
</reference>
<dbReference type="Gene3D" id="2.60.40.1080">
    <property type="match status" value="1"/>
</dbReference>
<comment type="caution">
    <text evidence="2">The sequence shown here is derived from an EMBL/GenBank/DDBJ whole genome shotgun (WGS) entry which is preliminary data.</text>
</comment>
<dbReference type="InterPro" id="IPR019545">
    <property type="entry name" value="DM13_domain"/>
</dbReference>
<proteinExistence type="predicted"/>
<name>A0ABW9RTN6_9BACT</name>
<dbReference type="Pfam" id="PF10517">
    <property type="entry name" value="DM13"/>
    <property type="match status" value="1"/>
</dbReference>
<feature type="domain" description="DM13" evidence="1">
    <location>
        <begin position="117"/>
        <end position="217"/>
    </location>
</feature>
<gene>
    <name evidence="2" type="ORF">E1163_20865</name>
</gene>
<dbReference type="SMART" id="SM00635">
    <property type="entry name" value="BID_2"/>
    <property type="match status" value="1"/>
</dbReference>
<protein>
    <recommendedName>
        <fullName evidence="1">DM13 domain-containing protein</fullName>
    </recommendedName>
</protein>
<evidence type="ECO:0000313" key="2">
    <source>
        <dbReference type="EMBL" id="MTI27421.1"/>
    </source>
</evidence>
<dbReference type="SUPFAM" id="SSF49373">
    <property type="entry name" value="Invasin/intimin cell-adhesion fragments"/>
    <property type="match status" value="1"/>
</dbReference>
<evidence type="ECO:0000313" key="3">
    <source>
        <dbReference type="Proteomes" id="UP000798808"/>
    </source>
</evidence>
<accession>A0ABW9RTN6</accession>
<organism evidence="2 3">
    <name type="scientific">Fulvivirga kasyanovii</name>
    <dbReference type="NCBI Taxonomy" id="396812"/>
    <lineage>
        <taxon>Bacteria</taxon>
        <taxon>Pseudomonadati</taxon>
        <taxon>Bacteroidota</taxon>
        <taxon>Cytophagia</taxon>
        <taxon>Cytophagales</taxon>
        <taxon>Fulvivirgaceae</taxon>
        <taxon>Fulvivirga</taxon>
    </lineage>
</organism>
<dbReference type="RefSeq" id="WP_155174422.1">
    <property type="nucleotide sequence ID" value="NZ_BAAAFL010000012.1"/>
</dbReference>